<dbReference type="SUPFAM" id="SSF55874">
    <property type="entry name" value="ATPase domain of HSP90 chaperone/DNA topoisomerase II/histidine kinase"/>
    <property type="match status" value="1"/>
</dbReference>
<organism evidence="6 7">
    <name type="scientific">Pseudoalteromonas luteoviolacea H33</name>
    <dbReference type="NCBI Taxonomy" id="1365251"/>
    <lineage>
        <taxon>Bacteria</taxon>
        <taxon>Pseudomonadati</taxon>
        <taxon>Pseudomonadota</taxon>
        <taxon>Gammaproteobacteria</taxon>
        <taxon>Alteromonadales</taxon>
        <taxon>Pseudoalteromonadaceae</taxon>
        <taxon>Pseudoalteromonas</taxon>
    </lineage>
</organism>
<dbReference type="SMART" id="SM00387">
    <property type="entry name" value="HATPase_c"/>
    <property type="match status" value="1"/>
</dbReference>
<dbReference type="InterPro" id="IPR005467">
    <property type="entry name" value="His_kinase_dom"/>
</dbReference>
<evidence type="ECO:0000256" key="4">
    <source>
        <dbReference type="SAM" id="Phobius"/>
    </source>
</evidence>
<dbReference type="GO" id="GO:0000155">
    <property type="term" value="F:phosphorelay sensor kinase activity"/>
    <property type="evidence" value="ECO:0007669"/>
    <property type="project" value="InterPro"/>
</dbReference>
<dbReference type="SUPFAM" id="SSF47384">
    <property type="entry name" value="Homodimeric domain of signal transducing histidine kinase"/>
    <property type="match status" value="1"/>
</dbReference>
<name>A0A167GQ88_9GAMM</name>
<dbReference type="InterPro" id="IPR036890">
    <property type="entry name" value="HATPase_C_sf"/>
</dbReference>
<dbReference type="EMBL" id="AUXZ01000002">
    <property type="protein sequence ID" value="KZN56280.1"/>
    <property type="molecule type" value="Genomic_DNA"/>
</dbReference>
<dbReference type="Gene3D" id="1.10.287.130">
    <property type="match status" value="1"/>
</dbReference>
<proteinExistence type="predicted"/>
<evidence type="ECO:0000256" key="2">
    <source>
        <dbReference type="ARBA" id="ARBA00012438"/>
    </source>
</evidence>
<keyword evidence="3" id="KW-0597">Phosphoprotein</keyword>
<evidence type="ECO:0000256" key="3">
    <source>
        <dbReference type="ARBA" id="ARBA00022553"/>
    </source>
</evidence>
<comment type="catalytic activity">
    <reaction evidence="1">
        <text>ATP + protein L-histidine = ADP + protein N-phospho-L-histidine.</text>
        <dbReference type="EC" id="2.7.13.3"/>
    </reaction>
</comment>
<dbReference type="Pfam" id="PF13188">
    <property type="entry name" value="PAS_8"/>
    <property type="match status" value="1"/>
</dbReference>
<dbReference type="Pfam" id="PF02518">
    <property type="entry name" value="HATPase_c"/>
    <property type="match status" value="1"/>
</dbReference>
<dbReference type="SMART" id="SM00388">
    <property type="entry name" value="HisKA"/>
    <property type="match status" value="1"/>
</dbReference>
<keyword evidence="4" id="KW-0812">Transmembrane</keyword>
<evidence type="ECO:0000256" key="1">
    <source>
        <dbReference type="ARBA" id="ARBA00000085"/>
    </source>
</evidence>
<dbReference type="OrthoDB" id="1931120at2"/>
<reference evidence="6 7" key="1">
    <citation type="submission" date="2013-07" db="EMBL/GenBank/DDBJ databases">
        <title>Comparative Genomic and Metabolomic Analysis of Twelve Strains of Pseudoalteromonas luteoviolacea.</title>
        <authorList>
            <person name="Vynne N.G."/>
            <person name="Mansson M."/>
            <person name="Gram L."/>
        </authorList>
    </citation>
    <scope>NUCLEOTIDE SEQUENCE [LARGE SCALE GENOMIC DNA]</scope>
    <source>
        <strain evidence="6 7">H33</strain>
    </source>
</reference>
<dbReference type="InterPro" id="IPR036097">
    <property type="entry name" value="HisK_dim/P_sf"/>
</dbReference>
<dbReference type="InterPro" id="IPR003661">
    <property type="entry name" value="HisK_dim/P_dom"/>
</dbReference>
<dbReference type="PRINTS" id="PR00344">
    <property type="entry name" value="BCTRLSENSOR"/>
</dbReference>
<feature type="transmembrane region" description="Helical" evidence="4">
    <location>
        <begin position="12"/>
        <end position="29"/>
    </location>
</feature>
<accession>A0A167GQ88</accession>
<keyword evidence="4" id="KW-0472">Membrane</keyword>
<dbReference type="Proteomes" id="UP000076503">
    <property type="component" value="Unassembled WGS sequence"/>
</dbReference>
<dbReference type="PANTHER" id="PTHR43065">
    <property type="entry name" value="SENSOR HISTIDINE KINASE"/>
    <property type="match status" value="1"/>
</dbReference>
<dbReference type="InterPro" id="IPR003594">
    <property type="entry name" value="HATPase_dom"/>
</dbReference>
<evidence type="ECO:0000313" key="6">
    <source>
        <dbReference type="EMBL" id="KZN56280.1"/>
    </source>
</evidence>
<evidence type="ECO:0000259" key="5">
    <source>
        <dbReference type="PROSITE" id="PS50109"/>
    </source>
</evidence>
<protein>
    <recommendedName>
        <fullName evidence="2">histidine kinase</fullName>
        <ecNumber evidence="2">2.7.13.3</ecNumber>
    </recommendedName>
</protein>
<dbReference type="PANTHER" id="PTHR43065:SF51">
    <property type="entry name" value="HISTIDINE KINASE"/>
    <property type="match status" value="1"/>
</dbReference>
<dbReference type="PROSITE" id="PS50109">
    <property type="entry name" value="HIS_KIN"/>
    <property type="match status" value="1"/>
</dbReference>
<keyword evidence="4" id="KW-1133">Transmembrane helix</keyword>
<sequence>MLSNFERSLKLYLVLLNALIGGLCAVIGLKLSLSVWLTATLAIAIFASCQWISNQVLHRLVGIFKRANIQLEAMQQADFTHQINPHFQAGHIARFERELVALSECMHQQKALYTSHMLIIYQLIDKLPSPIWVFDENETLNYANPAFSLIYQKPWQDERGRTAETLGLFAVDNQWCFSSDRLNAQWSLTSSEFYEQGKRYRLVIATDIRRALRHQELAAWQQLIRVISHEIHNTLTPVSSLAQTLQGKVSVARDAHALKVIEQRCVHLQQFVSRFSELSKPLELHCRMVELHDLLISVKALIGQMYDDQIIQLDCTVRDCRCDPQLFEQVLINLLKNAAEANLSHTPTGSTIGLSAHYQAGHVVISITDQGGGFANLDNVMTPFYSTKSTGQGIGLTLSRRIIEQHNGSMIVSNGLQGAEVKITLPS</sequence>
<dbReference type="InterPro" id="IPR004358">
    <property type="entry name" value="Sig_transdc_His_kin-like_C"/>
</dbReference>
<dbReference type="AlphaFoldDB" id="A0A167GQ88"/>
<dbReference type="EC" id="2.7.13.3" evidence="2"/>
<dbReference type="RefSeq" id="WP_063359971.1">
    <property type="nucleotide sequence ID" value="NZ_AUXZ01000002.1"/>
</dbReference>
<dbReference type="PATRIC" id="fig|1365251.3.peg.157"/>
<comment type="caution">
    <text evidence="6">The sequence shown here is derived from an EMBL/GenBank/DDBJ whole genome shotgun (WGS) entry which is preliminary data.</text>
</comment>
<dbReference type="Gene3D" id="3.30.565.10">
    <property type="entry name" value="Histidine kinase-like ATPase, C-terminal domain"/>
    <property type="match status" value="1"/>
</dbReference>
<gene>
    <name evidence="6" type="ORF">N476_06540</name>
</gene>
<evidence type="ECO:0000313" key="7">
    <source>
        <dbReference type="Proteomes" id="UP000076503"/>
    </source>
</evidence>
<dbReference type="InterPro" id="IPR000014">
    <property type="entry name" value="PAS"/>
</dbReference>
<feature type="domain" description="Histidine kinase" evidence="5">
    <location>
        <begin position="226"/>
        <end position="427"/>
    </location>
</feature>